<organism evidence="21 22">
    <name type="scientific">Coptotermes formosanus</name>
    <name type="common">Formosan subterranean termite</name>
    <dbReference type="NCBI Taxonomy" id="36987"/>
    <lineage>
        <taxon>Eukaryota</taxon>
        <taxon>Metazoa</taxon>
        <taxon>Ecdysozoa</taxon>
        <taxon>Arthropoda</taxon>
        <taxon>Hexapoda</taxon>
        <taxon>Insecta</taxon>
        <taxon>Pterygota</taxon>
        <taxon>Neoptera</taxon>
        <taxon>Polyneoptera</taxon>
        <taxon>Dictyoptera</taxon>
        <taxon>Blattodea</taxon>
        <taxon>Blattoidea</taxon>
        <taxon>Termitoidae</taxon>
        <taxon>Rhinotermitidae</taxon>
        <taxon>Coptotermes</taxon>
    </lineage>
</organism>
<keyword evidence="14" id="KW-0807">Transducer</keyword>
<dbReference type="Pfam" id="PF01392">
    <property type="entry name" value="Fz"/>
    <property type="match status" value="1"/>
</dbReference>
<evidence type="ECO:0000256" key="12">
    <source>
        <dbReference type="ARBA" id="ARBA00023170"/>
    </source>
</evidence>
<dbReference type="InParanoid" id="A0A6L2PC03"/>
<evidence type="ECO:0000256" key="7">
    <source>
        <dbReference type="ARBA" id="ARBA00022729"/>
    </source>
</evidence>
<feature type="domain" description="FZ" evidence="19">
    <location>
        <begin position="26"/>
        <end position="147"/>
    </location>
</feature>
<dbReference type="CDD" id="cd07448">
    <property type="entry name" value="CRD_FZ4"/>
    <property type="match status" value="1"/>
</dbReference>
<dbReference type="PANTHER" id="PTHR11309">
    <property type="entry name" value="FRIZZLED"/>
    <property type="match status" value="1"/>
</dbReference>
<evidence type="ECO:0000313" key="21">
    <source>
        <dbReference type="EMBL" id="GFG30069.1"/>
    </source>
</evidence>
<keyword evidence="6 17" id="KW-0812">Transmembrane</keyword>
<comment type="subcellular location">
    <subcellularLocation>
        <location evidence="1">Membrane</location>
        <topology evidence="1">Multi-pass membrane protein</topology>
    </subcellularLocation>
</comment>
<sequence>MAPRYVMYSVYLLPVIIVLTVKGEAATLRTCEPIRVELCWGLGYNVTGMPNLVGHEIQGDADFTLQTFSPLIQYGCSAQLHFFLCSVYVPMCTEKVASPIGPCRRLCESVRARCYPVLQGFGFPWPAALNCSKFPVENNHEHMCMEGPGEVGVGQRTGLVPSDAATPAVSRIPSVPRTSSVAPCSRYVRHNRYVYVNRTRRCNPLCDADVLFESPDKYLAEVWLSVWAGLCFISSLIAVLTFLVDSGGGQARFRYPERPLAFLALCYNLASVGWGVRAAAGRTAVACSPDTQNPSRLLLSQDGHINANCAVVFLLLYYFGTAAAVWWVVLTMSWFMAAALRWTHERIQQHSSLFHLAGWGLPATQTIAVLVLQDVDADELTGACYVGNQDSKSLLMFVLAPQFLYLVLGASLLLVGFLALFRRRPRPVKITTAAGRRDGKADKLEMVTVRLGVFGVLYTVPTTCVVASLFYEYWSRDEWLMVSSVPRYQPRPSLWIFLLRLFMSLVVGVTAAVWVWSPKTLRAWRRLFYRLGPYKQPPVKCHPIQYYAPPPQTLSSHQRSQHGHKPHRKHRKHGSETTV</sequence>
<evidence type="ECO:0000256" key="14">
    <source>
        <dbReference type="ARBA" id="ARBA00023224"/>
    </source>
</evidence>
<dbReference type="GO" id="GO:0004930">
    <property type="term" value="F:G protein-coupled receptor activity"/>
    <property type="evidence" value="ECO:0007669"/>
    <property type="project" value="UniProtKB-KW"/>
</dbReference>
<dbReference type="InterPro" id="IPR020067">
    <property type="entry name" value="Frizzled_dom"/>
</dbReference>
<evidence type="ECO:0000256" key="6">
    <source>
        <dbReference type="ARBA" id="ARBA00022692"/>
    </source>
</evidence>
<feature type="transmembrane region" description="Helical" evidence="17">
    <location>
        <begin position="260"/>
        <end position="280"/>
    </location>
</feature>
<evidence type="ECO:0000259" key="19">
    <source>
        <dbReference type="PROSITE" id="PS50038"/>
    </source>
</evidence>
<dbReference type="OrthoDB" id="5959102at2759"/>
<keyword evidence="13" id="KW-0325">Glycoprotein</keyword>
<feature type="disulfide bond" evidence="15">
    <location>
        <begin position="31"/>
        <end position="92"/>
    </location>
</feature>
<feature type="disulfide bond" evidence="15">
    <location>
        <begin position="39"/>
        <end position="85"/>
    </location>
</feature>
<proteinExistence type="inferred from homology"/>
<keyword evidence="22" id="KW-1185">Reference proteome</keyword>
<feature type="region of interest" description="Disordered" evidence="16">
    <location>
        <begin position="553"/>
        <end position="579"/>
    </location>
</feature>
<evidence type="ECO:0000256" key="8">
    <source>
        <dbReference type="ARBA" id="ARBA00022989"/>
    </source>
</evidence>
<dbReference type="FunCoup" id="A0A6L2PC03">
    <property type="interactions" value="228"/>
</dbReference>
<dbReference type="PROSITE" id="PS50261">
    <property type="entry name" value="G_PROTEIN_RECEP_F2_4"/>
    <property type="match status" value="1"/>
</dbReference>
<protein>
    <recommendedName>
        <fullName evidence="3">Frizzled-4</fullName>
    </recommendedName>
</protein>
<evidence type="ECO:0000256" key="4">
    <source>
        <dbReference type="ARBA" id="ARBA00022473"/>
    </source>
</evidence>
<dbReference type="GO" id="GO:0042813">
    <property type="term" value="F:Wnt receptor activity"/>
    <property type="evidence" value="ECO:0007669"/>
    <property type="project" value="TreeGrafter"/>
</dbReference>
<keyword evidence="9" id="KW-0297">G-protein coupled receptor</keyword>
<dbReference type="PROSITE" id="PS50038">
    <property type="entry name" value="FZ"/>
    <property type="match status" value="1"/>
</dbReference>
<dbReference type="Gene3D" id="1.10.2000.10">
    <property type="entry name" value="Frizzled cysteine-rich domain"/>
    <property type="match status" value="1"/>
</dbReference>
<feature type="transmembrane region" description="Helical" evidence="17">
    <location>
        <begin position="222"/>
        <end position="244"/>
    </location>
</feature>
<dbReference type="GO" id="GO:0060070">
    <property type="term" value="P:canonical Wnt signaling pathway"/>
    <property type="evidence" value="ECO:0007669"/>
    <property type="project" value="TreeGrafter"/>
</dbReference>
<dbReference type="SMART" id="SM01330">
    <property type="entry name" value="Frizzled"/>
    <property type="match status" value="1"/>
</dbReference>
<evidence type="ECO:0000256" key="5">
    <source>
        <dbReference type="ARBA" id="ARBA00022687"/>
    </source>
</evidence>
<feature type="domain" description="G-protein coupled receptors family 2 profile 2" evidence="20">
    <location>
        <begin position="220"/>
        <end position="523"/>
    </location>
</feature>
<dbReference type="PANTHER" id="PTHR11309:SF23">
    <property type="entry name" value="FRIZZLED-4"/>
    <property type="match status" value="1"/>
</dbReference>
<dbReference type="GO" id="GO:0005886">
    <property type="term" value="C:plasma membrane"/>
    <property type="evidence" value="ECO:0007669"/>
    <property type="project" value="TreeGrafter"/>
</dbReference>
<dbReference type="SUPFAM" id="SSF63501">
    <property type="entry name" value="Frizzled cysteine-rich domain"/>
    <property type="match status" value="1"/>
</dbReference>
<dbReference type="GO" id="GO:0017147">
    <property type="term" value="F:Wnt-protein binding"/>
    <property type="evidence" value="ECO:0007669"/>
    <property type="project" value="TreeGrafter"/>
</dbReference>
<comment type="caution">
    <text evidence="21">The sequence shown here is derived from an EMBL/GenBank/DDBJ whole genome shotgun (WGS) entry which is preliminary data.</text>
</comment>
<feature type="disulfide bond" evidence="15">
    <location>
        <begin position="103"/>
        <end position="144"/>
    </location>
</feature>
<feature type="transmembrane region" description="Helical" evidence="17">
    <location>
        <begin position="315"/>
        <end position="340"/>
    </location>
</feature>
<evidence type="ECO:0000256" key="3">
    <source>
        <dbReference type="ARBA" id="ARBA00018149"/>
    </source>
</evidence>
<evidence type="ECO:0000256" key="13">
    <source>
        <dbReference type="ARBA" id="ARBA00023180"/>
    </source>
</evidence>
<dbReference type="EMBL" id="BLKM01010425">
    <property type="protein sequence ID" value="GFG30069.1"/>
    <property type="molecule type" value="Genomic_DNA"/>
</dbReference>
<keyword evidence="5" id="KW-0879">Wnt signaling pathway</keyword>
<dbReference type="Gene3D" id="1.20.1070.10">
    <property type="entry name" value="Rhodopsin 7-helix transmembrane proteins"/>
    <property type="match status" value="1"/>
</dbReference>
<accession>A0A6L2PC03</accession>
<evidence type="ECO:0000256" key="1">
    <source>
        <dbReference type="ARBA" id="ARBA00004141"/>
    </source>
</evidence>
<evidence type="ECO:0000256" key="16">
    <source>
        <dbReference type="SAM" id="MobiDB-lite"/>
    </source>
</evidence>
<feature type="chain" id="PRO_5026986919" description="Frizzled-4" evidence="18">
    <location>
        <begin position="26"/>
        <end position="579"/>
    </location>
</feature>
<reference evidence="22" key="1">
    <citation type="submission" date="2020-01" db="EMBL/GenBank/DDBJ databases">
        <title>Draft genome sequence of the Termite Coptotermes fromosanus.</title>
        <authorList>
            <person name="Itakura S."/>
            <person name="Yosikawa Y."/>
            <person name="Umezawa K."/>
        </authorList>
    </citation>
    <scope>NUCLEOTIDE SEQUENCE [LARGE SCALE GENOMIC DNA]</scope>
</reference>
<comment type="similarity">
    <text evidence="2">Belongs to the G-protein coupled receptor Fz/Smo family.</text>
</comment>
<evidence type="ECO:0000256" key="9">
    <source>
        <dbReference type="ARBA" id="ARBA00023040"/>
    </source>
</evidence>
<feature type="transmembrane region" description="Helical" evidence="17">
    <location>
        <begin position="494"/>
        <end position="516"/>
    </location>
</feature>
<name>A0A6L2PC03_COPFO</name>
<dbReference type="GO" id="GO:0035567">
    <property type="term" value="P:non-canonical Wnt signaling pathway"/>
    <property type="evidence" value="ECO:0007669"/>
    <property type="project" value="TreeGrafter"/>
</dbReference>
<feature type="disulfide bond" evidence="15">
    <location>
        <begin position="107"/>
        <end position="131"/>
    </location>
</feature>
<dbReference type="InterPro" id="IPR036790">
    <property type="entry name" value="Frizzled_dom_sf"/>
</dbReference>
<dbReference type="InterPro" id="IPR017981">
    <property type="entry name" value="GPCR_2-like_7TM"/>
</dbReference>
<keyword evidence="7 18" id="KW-0732">Signal</keyword>
<evidence type="ECO:0000256" key="17">
    <source>
        <dbReference type="SAM" id="Phobius"/>
    </source>
</evidence>
<evidence type="ECO:0000313" key="22">
    <source>
        <dbReference type="Proteomes" id="UP000502823"/>
    </source>
</evidence>
<keyword evidence="8 17" id="KW-1133">Transmembrane helix</keyword>
<feature type="signal peptide" evidence="18">
    <location>
        <begin position="1"/>
        <end position="25"/>
    </location>
</feature>
<evidence type="ECO:0000256" key="2">
    <source>
        <dbReference type="ARBA" id="ARBA00008077"/>
    </source>
</evidence>
<feature type="transmembrane region" description="Helical" evidence="17">
    <location>
        <begin position="403"/>
        <end position="421"/>
    </location>
</feature>
<evidence type="ECO:0000256" key="10">
    <source>
        <dbReference type="ARBA" id="ARBA00023136"/>
    </source>
</evidence>
<keyword evidence="4" id="KW-0217">Developmental protein</keyword>
<dbReference type="Pfam" id="PF01534">
    <property type="entry name" value="Frizzled"/>
    <property type="match status" value="1"/>
</dbReference>
<evidence type="ECO:0000256" key="18">
    <source>
        <dbReference type="SAM" id="SignalP"/>
    </source>
</evidence>
<dbReference type="InterPro" id="IPR000539">
    <property type="entry name" value="Frizzled/Smoothened_7TM"/>
</dbReference>
<dbReference type="InterPro" id="IPR041765">
    <property type="entry name" value="FZ4_CRD"/>
</dbReference>
<keyword evidence="11 15" id="KW-1015">Disulfide bond</keyword>
<keyword evidence="10 17" id="KW-0472">Membrane</keyword>
<gene>
    <name evidence="21" type="ORF">Cfor_06138</name>
</gene>
<dbReference type="SMART" id="SM00063">
    <property type="entry name" value="FRI"/>
    <property type="match status" value="1"/>
</dbReference>
<evidence type="ECO:0000256" key="11">
    <source>
        <dbReference type="ARBA" id="ARBA00023157"/>
    </source>
</evidence>
<dbReference type="FunFam" id="1.10.2000.10:FF:000008">
    <property type="entry name" value="Frizzled receptor 4"/>
    <property type="match status" value="1"/>
</dbReference>
<dbReference type="Proteomes" id="UP000502823">
    <property type="component" value="Unassembled WGS sequence"/>
</dbReference>
<feature type="compositionally biased region" description="Basic residues" evidence="16">
    <location>
        <begin position="559"/>
        <end position="573"/>
    </location>
</feature>
<dbReference type="InterPro" id="IPR015526">
    <property type="entry name" value="Frizzled/SFRP"/>
</dbReference>
<dbReference type="PRINTS" id="PR00489">
    <property type="entry name" value="FRIZZLED"/>
</dbReference>
<feature type="transmembrane region" description="Helical" evidence="17">
    <location>
        <begin position="451"/>
        <end position="474"/>
    </location>
</feature>
<keyword evidence="12" id="KW-0675">Receptor</keyword>
<evidence type="ECO:0000259" key="20">
    <source>
        <dbReference type="PROSITE" id="PS50261"/>
    </source>
</evidence>
<feature type="disulfide bond" evidence="15">
    <location>
        <begin position="76"/>
        <end position="114"/>
    </location>
</feature>
<dbReference type="AlphaFoldDB" id="A0A6L2PC03"/>
<evidence type="ECO:0000256" key="15">
    <source>
        <dbReference type="PROSITE-ProRule" id="PRU00090"/>
    </source>
</evidence>